<comment type="caution">
    <text evidence="4">The sequence shown here is derived from an EMBL/GenBank/DDBJ whole genome shotgun (WGS) entry which is preliminary data.</text>
</comment>
<dbReference type="InterPro" id="IPR013087">
    <property type="entry name" value="Znf_C2H2_type"/>
</dbReference>
<evidence type="ECO:0000313" key="5">
    <source>
        <dbReference type="Proteomes" id="UP001642405"/>
    </source>
</evidence>
<gene>
    <name evidence="4" type="ORF">SCUCBS95973_009808</name>
</gene>
<reference evidence="4 5" key="1">
    <citation type="submission" date="2024-01" db="EMBL/GenBank/DDBJ databases">
        <authorList>
            <person name="Allen C."/>
            <person name="Tagirdzhanova G."/>
        </authorList>
    </citation>
    <scope>NUCLEOTIDE SEQUENCE [LARGE SCALE GENOMIC DNA]</scope>
</reference>
<feature type="compositionally biased region" description="Low complexity" evidence="2">
    <location>
        <begin position="13"/>
        <end position="55"/>
    </location>
</feature>
<accession>A0ABP0CY03</accession>
<dbReference type="InterPro" id="IPR036236">
    <property type="entry name" value="Znf_C2H2_sf"/>
</dbReference>
<keyword evidence="1" id="KW-0479">Metal-binding</keyword>
<dbReference type="EMBL" id="CAWUHB010000133">
    <property type="protein sequence ID" value="CAK7237028.1"/>
    <property type="molecule type" value="Genomic_DNA"/>
</dbReference>
<feature type="non-terminal residue" evidence="4">
    <location>
        <position position="92"/>
    </location>
</feature>
<feature type="compositionally biased region" description="Basic residues" evidence="2">
    <location>
        <begin position="56"/>
        <end position="66"/>
    </location>
</feature>
<feature type="region of interest" description="Disordered" evidence="2">
    <location>
        <begin position="1"/>
        <end position="76"/>
    </location>
</feature>
<feature type="domain" description="C2H2-type" evidence="3">
    <location>
        <begin position="69"/>
        <end position="92"/>
    </location>
</feature>
<dbReference type="Gene3D" id="3.30.160.60">
    <property type="entry name" value="Classic Zinc Finger"/>
    <property type="match status" value="1"/>
</dbReference>
<evidence type="ECO:0000256" key="1">
    <source>
        <dbReference type="PROSITE-ProRule" id="PRU00042"/>
    </source>
</evidence>
<keyword evidence="1" id="KW-0862">Zinc</keyword>
<keyword evidence="1" id="KW-0863">Zinc-finger</keyword>
<evidence type="ECO:0000256" key="2">
    <source>
        <dbReference type="SAM" id="MobiDB-lite"/>
    </source>
</evidence>
<dbReference type="Proteomes" id="UP001642405">
    <property type="component" value="Unassembled WGS sequence"/>
</dbReference>
<protein>
    <recommendedName>
        <fullName evidence="3">C2H2-type domain-containing protein</fullName>
    </recommendedName>
</protein>
<dbReference type="PROSITE" id="PS50157">
    <property type="entry name" value="ZINC_FINGER_C2H2_2"/>
    <property type="match status" value="1"/>
</dbReference>
<evidence type="ECO:0000313" key="4">
    <source>
        <dbReference type="EMBL" id="CAK7237028.1"/>
    </source>
</evidence>
<dbReference type="SUPFAM" id="SSF57667">
    <property type="entry name" value="beta-beta-alpha zinc fingers"/>
    <property type="match status" value="1"/>
</dbReference>
<evidence type="ECO:0000259" key="3">
    <source>
        <dbReference type="PROSITE" id="PS50157"/>
    </source>
</evidence>
<sequence length="92" mass="10694">MSESHPHLPPQQPQQQQQHQYQQQQQQQQQPQQPQQPQLQSAQQHAAPVNASSSAAHKRASRKGAPRRYNCDFPGCDKVYSRQEHLQRHQLN</sequence>
<keyword evidence="5" id="KW-1185">Reference proteome</keyword>
<organism evidence="4 5">
    <name type="scientific">Sporothrix curviconia</name>
    <dbReference type="NCBI Taxonomy" id="1260050"/>
    <lineage>
        <taxon>Eukaryota</taxon>
        <taxon>Fungi</taxon>
        <taxon>Dikarya</taxon>
        <taxon>Ascomycota</taxon>
        <taxon>Pezizomycotina</taxon>
        <taxon>Sordariomycetes</taxon>
        <taxon>Sordariomycetidae</taxon>
        <taxon>Ophiostomatales</taxon>
        <taxon>Ophiostomataceae</taxon>
        <taxon>Sporothrix</taxon>
    </lineage>
</organism>
<proteinExistence type="predicted"/>
<name>A0ABP0CY03_9PEZI</name>